<proteinExistence type="inferred from homology"/>
<evidence type="ECO:0000256" key="3">
    <source>
        <dbReference type="ARBA" id="ARBA00023136"/>
    </source>
</evidence>
<dbReference type="InterPro" id="IPR004995">
    <property type="entry name" value="Spore_Ger"/>
</dbReference>
<reference evidence="6" key="1">
    <citation type="submission" date="2021-03" db="EMBL/GenBank/DDBJ databases">
        <title>Bacillus suaedae sp. nov., isolated from Suaeda aralocaspica.</title>
        <authorList>
            <person name="Lei R.F.R."/>
        </authorList>
    </citation>
    <scope>NUCLEOTIDE SEQUENCE</scope>
    <source>
        <strain evidence="6">YZJH907-2</strain>
    </source>
</reference>
<dbReference type="InterPro" id="IPR050768">
    <property type="entry name" value="UPF0353/GerABKA_families"/>
</dbReference>
<dbReference type="RefSeq" id="WP_210596368.1">
    <property type="nucleotide sequence ID" value="NZ_JAGKSQ010000002.1"/>
</dbReference>
<feature type="transmembrane region" description="Helical" evidence="5">
    <location>
        <begin position="390"/>
        <end position="412"/>
    </location>
</feature>
<comment type="caution">
    <text evidence="6">The sequence shown here is derived from an EMBL/GenBank/DDBJ whole genome shotgun (WGS) entry which is preliminary data.</text>
</comment>
<keyword evidence="5" id="KW-1133">Transmembrane helix</keyword>
<dbReference type="GO" id="GO:0009847">
    <property type="term" value="P:spore germination"/>
    <property type="evidence" value="ECO:0007669"/>
    <property type="project" value="UniProtKB-UniRule"/>
</dbReference>
<dbReference type="Proteomes" id="UP000678228">
    <property type="component" value="Unassembled WGS sequence"/>
</dbReference>
<evidence type="ECO:0000256" key="5">
    <source>
        <dbReference type="SAM" id="Phobius"/>
    </source>
</evidence>
<keyword evidence="5" id="KW-0812">Transmembrane</keyword>
<evidence type="ECO:0000313" key="6">
    <source>
        <dbReference type="EMBL" id="MBP3950684.1"/>
    </source>
</evidence>
<keyword evidence="3 4" id="KW-0472">Membrane</keyword>
<accession>A0A941AT24</accession>
<evidence type="ECO:0000256" key="2">
    <source>
        <dbReference type="ARBA" id="ARBA00005278"/>
    </source>
</evidence>
<sequence length="500" mass="56867">MSFFHRKYKENINLPGSLDKLLEESSFDQNIQLIKDTYHSTINKDFVCREFTMKQSSKKAILFFYKSAVNSQQIEDSIIHPLQTIEGTEIQSIASVFTVATVRYLDELVGKLNECDVILLIDGYKEAYTFSISQFQHRAIEKPANEGLIKGPKEAFTESLQVNHSLLRKRIYNENFVAESISIGKRSKSNVSIMYIKNLANEEVLKKVRDRLANINVDNVRTVELLEQYIEDRVYSVVPTLLYTERPDRAAAHIDDGYVVLMMENSSACLILPVTFWSFFHAPEDHYLRLLFGNFTRLIRMAAFFITLFISSLYIAVTNYHSEMLPPDLLFAIAASRERVPFPVVFEVLLMEFAFELIREAGLRIPSPLGPTIGIVGALILGQAAVEANIISPIIVIVAALSGLSSFAITDVSFNFTLRISRFIFIFSATIFGIYGLTACFLLWLMYLTSVTSFGVPYLAPLGPKYISSKDTLFRGALHKERWRPEHLKPKDLKKNATRR</sequence>
<feature type="transmembrane region" description="Helical" evidence="5">
    <location>
        <begin position="424"/>
        <end position="447"/>
    </location>
</feature>
<evidence type="ECO:0000313" key="7">
    <source>
        <dbReference type="Proteomes" id="UP000678228"/>
    </source>
</evidence>
<organism evidence="6 7">
    <name type="scientific">Halalkalibacter suaedae</name>
    <dbReference type="NCBI Taxonomy" id="2822140"/>
    <lineage>
        <taxon>Bacteria</taxon>
        <taxon>Bacillati</taxon>
        <taxon>Bacillota</taxon>
        <taxon>Bacilli</taxon>
        <taxon>Bacillales</taxon>
        <taxon>Bacillaceae</taxon>
        <taxon>Halalkalibacter</taxon>
    </lineage>
</organism>
<evidence type="ECO:0000256" key="1">
    <source>
        <dbReference type="ARBA" id="ARBA00004141"/>
    </source>
</evidence>
<keyword evidence="7" id="KW-1185">Reference proteome</keyword>
<dbReference type="EMBL" id="JAGKSQ010000002">
    <property type="protein sequence ID" value="MBP3950684.1"/>
    <property type="molecule type" value="Genomic_DNA"/>
</dbReference>
<comment type="subcellular location">
    <subcellularLocation>
        <location evidence="4">Cell membrane</location>
    </subcellularLocation>
    <subcellularLocation>
        <location evidence="1">Membrane</location>
        <topology evidence="1">Multi-pass membrane protein</topology>
    </subcellularLocation>
</comment>
<feature type="transmembrane region" description="Helical" evidence="5">
    <location>
        <begin position="298"/>
        <end position="320"/>
    </location>
</feature>
<dbReference type="PIRSF" id="PIRSF005690">
    <property type="entry name" value="GerBA"/>
    <property type="match status" value="1"/>
</dbReference>
<gene>
    <name evidence="6" type="ORF">J7W16_06020</name>
</gene>
<comment type="similarity">
    <text evidence="2 4">Belongs to the GerABKA family.</text>
</comment>
<dbReference type="AlphaFoldDB" id="A0A941AT24"/>
<dbReference type="PANTHER" id="PTHR22550">
    <property type="entry name" value="SPORE GERMINATION PROTEIN"/>
    <property type="match status" value="1"/>
</dbReference>
<dbReference type="GO" id="GO:0005886">
    <property type="term" value="C:plasma membrane"/>
    <property type="evidence" value="ECO:0007669"/>
    <property type="project" value="UniProtKB-SubCell"/>
</dbReference>
<protein>
    <submittedName>
        <fullName evidence="6">Spore germination protein</fullName>
    </submittedName>
</protein>
<evidence type="ECO:0000256" key="4">
    <source>
        <dbReference type="PIRNR" id="PIRNR005690"/>
    </source>
</evidence>
<name>A0A941AT24_9BACI</name>
<dbReference type="PANTHER" id="PTHR22550:SF5">
    <property type="entry name" value="LEUCINE ZIPPER PROTEIN 4"/>
    <property type="match status" value="1"/>
</dbReference>
<dbReference type="Pfam" id="PF03323">
    <property type="entry name" value="GerA"/>
    <property type="match status" value="1"/>
</dbReference>